<dbReference type="PANTHER" id="PTHR30558">
    <property type="entry name" value="EXBD MEMBRANE COMPONENT OF PMF-DRIVEN MACROMOLECULE IMPORT SYSTEM"/>
    <property type="match status" value="1"/>
</dbReference>
<evidence type="ECO:0000256" key="5">
    <source>
        <dbReference type="ARBA" id="ARBA00022989"/>
    </source>
</evidence>
<dbReference type="Proteomes" id="UP000006695">
    <property type="component" value="Chromosome"/>
</dbReference>
<comment type="subcellular location">
    <subcellularLocation>
        <location evidence="1">Cell membrane</location>
        <topology evidence="1">Single-pass membrane protein</topology>
    </subcellularLocation>
    <subcellularLocation>
        <location evidence="7">Cell membrane</location>
        <topology evidence="7">Single-pass type II membrane protein</topology>
    </subcellularLocation>
</comment>
<dbReference type="GO" id="GO:0005886">
    <property type="term" value="C:plasma membrane"/>
    <property type="evidence" value="ECO:0007669"/>
    <property type="project" value="UniProtKB-SubCell"/>
</dbReference>
<dbReference type="InterPro" id="IPR003400">
    <property type="entry name" value="ExbD"/>
</dbReference>
<dbReference type="HOGENOM" id="CLU_120814_1_0_7"/>
<dbReference type="RefSeq" id="WP_011939909.1">
    <property type="nucleotide sequence ID" value="NC_009483.1"/>
</dbReference>
<sequence length="166" mass="18608">MRESRRMKRMERNNKRRHASLNLIPMLDVLSVLVFFLLFHSFNGDMPEQRLALPQSVVETKPRGTVAISVTPEAVLVQGEPVMRTADLFDDRIGTVHEVTERLAQIQRSMNNETSTNTVSATETREITLLADKTIPFKVLKKIMTTCTASGYGKISLAVIQKAAHG</sequence>
<comment type="similarity">
    <text evidence="2 7">Belongs to the ExbD/TolR family.</text>
</comment>
<keyword evidence="6" id="KW-0472">Membrane</keyword>
<gene>
    <name evidence="8" type="ordered locus">Gura_3071</name>
</gene>
<evidence type="ECO:0008006" key="10">
    <source>
        <dbReference type="Google" id="ProtNLM"/>
    </source>
</evidence>
<dbReference type="STRING" id="351605.Gura_3071"/>
<keyword evidence="4 7" id="KW-0812">Transmembrane</keyword>
<dbReference type="GO" id="GO:0022857">
    <property type="term" value="F:transmembrane transporter activity"/>
    <property type="evidence" value="ECO:0007669"/>
    <property type="project" value="InterPro"/>
</dbReference>
<keyword evidence="9" id="KW-1185">Reference proteome</keyword>
<reference evidence="8 9" key="1">
    <citation type="submission" date="2007-05" db="EMBL/GenBank/DDBJ databases">
        <title>Complete sequence of Geobacter uraniireducens Rf4.</title>
        <authorList>
            <consortium name="US DOE Joint Genome Institute"/>
            <person name="Copeland A."/>
            <person name="Lucas S."/>
            <person name="Lapidus A."/>
            <person name="Barry K."/>
            <person name="Detter J.C."/>
            <person name="Glavina del Rio T."/>
            <person name="Hammon N."/>
            <person name="Israni S."/>
            <person name="Dalin E."/>
            <person name="Tice H."/>
            <person name="Pitluck S."/>
            <person name="Chertkov O."/>
            <person name="Brettin T."/>
            <person name="Bruce D."/>
            <person name="Han C."/>
            <person name="Schmutz J."/>
            <person name="Larimer F."/>
            <person name="Land M."/>
            <person name="Hauser L."/>
            <person name="Kyrpides N."/>
            <person name="Mikhailova N."/>
            <person name="Shelobolina E."/>
            <person name="Aklujkar M."/>
            <person name="Lovley D."/>
            <person name="Richardson P."/>
        </authorList>
    </citation>
    <scope>NUCLEOTIDE SEQUENCE [LARGE SCALE GENOMIC DNA]</scope>
    <source>
        <strain evidence="8 9">Rf4</strain>
    </source>
</reference>
<evidence type="ECO:0000256" key="6">
    <source>
        <dbReference type="ARBA" id="ARBA00023136"/>
    </source>
</evidence>
<evidence type="ECO:0000256" key="7">
    <source>
        <dbReference type="RuleBase" id="RU003879"/>
    </source>
</evidence>
<keyword evidence="3" id="KW-1003">Cell membrane</keyword>
<dbReference type="Pfam" id="PF02472">
    <property type="entry name" value="ExbD"/>
    <property type="match status" value="1"/>
</dbReference>
<proteinExistence type="inferred from homology"/>
<dbReference type="AlphaFoldDB" id="A5G624"/>
<keyword evidence="5" id="KW-1133">Transmembrane helix</keyword>
<protein>
    <recommendedName>
        <fullName evidence="10">Biopolymer transporter ExbD</fullName>
    </recommendedName>
</protein>
<evidence type="ECO:0000313" key="9">
    <source>
        <dbReference type="Proteomes" id="UP000006695"/>
    </source>
</evidence>
<keyword evidence="7" id="KW-0653">Protein transport</keyword>
<evidence type="ECO:0000256" key="3">
    <source>
        <dbReference type="ARBA" id="ARBA00022475"/>
    </source>
</evidence>
<keyword evidence="7" id="KW-0813">Transport</keyword>
<dbReference type="EMBL" id="CP000698">
    <property type="protein sequence ID" value="ABQ27242.1"/>
    <property type="molecule type" value="Genomic_DNA"/>
</dbReference>
<dbReference type="GO" id="GO:0015031">
    <property type="term" value="P:protein transport"/>
    <property type="evidence" value="ECO:0007669"/>
    <property type="project" value="UniProtKB-KW"/>
</dbReference>
<evidence type="ECO:0000313" key="8">
    <source>
        <dbReference type="EMBL" id="ABQ27242.1"/>
    </source>
</evidence>
<evidence type="ECO:0000256" key="2">
    <source>
        <dbReference type="ARBA" id="ARBA00005811"/>
    </source>
</evidence>
<evidence type="ECO:0000256" key="4">
    <source>
        <dbReference type="ARBA" id="ARBA00022692"/>
    </source>
</evidence>
<dbReference type="OrthoDB" id="5294637at2"/>
<dbReference type="PANTHER" id="PTHR30558:SF3">
    <property type="entry name" value="BIOPOLYMER TRANSPORT PROTEIN EXBD-RELATED"/>
    <property type="match status" value="1"/>
</dbReference>
<name>A5G624_GEOUR</name>
<organism evidence="8 9">
    <name type="scientific">Geotalea uraniireducens (strain Rf4)</name>
    <name type="common">Geobacter uraniireducens</name>
    <dbReference type="NCBI Taxonomy" id="351605"/>
    <lineage>
        <taxon>Bacteria</taxon>
        <taxon>Pseudomonadati</taxon>
        <taxon>Thermodesulfobacteriota</taxon>
        <taxon>Desulfuromonadia</taxon>
        <taxon>Geobacterales</taxon>
        <taxon>Geobacteraceae</taxon>
        <taxon>Geotalea</taxon>
    </lineage>
</organism>
<accession>A5G624</accession>
<dbReference type="KEGG" id="gur:Gura_3071"/>
<evidence type="ECO:0000256" key="1">
    <source>
        <dbReference type="ARBA" id="ARBA00004162"/>
    </source>
</evidence>